<dbReference type="KEGG" id="csl:COCSUDRAFT_55169"/>
<dbReference type="GeneID" id="17045160"/>
<evidence type="ECO:0000313" key="2">
    <source>
        <dbReference type="EMBL" id="EIE27145.1"/>
    </source>
</evidence>
<organism evidence="2 3">
    <name type="scientific">Coccomyxa subellipsoidea (strain C-169)</name>
    <name type="common">Green microalga</name>
    <dbReference type="NCBI Taxonomy" id="574566"/>
    <lineage>
        <taxon>Eukaryota</taxon>
        <taxon>Viridiplantae</taxon>
        <taxon>Chlorophyta</taxon>
        <taxon>core chlorophytes</taxon>
        <taxon>Trebouxiophyceae</taxon>
        <taxon>Trebouxiophyceae incertae sedis</taxon>
        <taxon>Coccomyxaceae</taxon>
        <taxon>Coccomyxa</taxon>
        <taxon>Coccomyxa subellipsoidea</taxon>
    </lineage>
</organism>
<feature type="region of interest" description="Disordered" evidence="1">
    <location>
        <begin position="421"/>
        <end position="950"/>
    </location>
</feature>
<sequence length="974" mass="100304">MEEPIHGSQREDIKQYLRRMERVIAQAEELHSHTVVQSNSSMRRSNFSRRRSYSGNGSCPEEPAGAKEPTNPLRRSYCVGTDGCREPAACLPGRELTAAGSRTAEALLDSGATLSDWMDEEAVVSAQPSAQRLGLGATGQPDCAASPISGEVLLDPEACLTFRIGSDGVPVSESDCDSVLIASPVRGGIDQVYGTPPRRGPSTVASPLSRGYVTAAASPAPSLPQEEFSPARNTAVQDTLEEQAAKFSPHSYPVTISANTFCASEQPSQSLAASQSHLTSSVRNGLIRPAAPIEAHAVSDTMGTLGGKGDTADTADSGGSEGDPFLTPEDSAQGNGSAGTDHTHSQVSTGAYQPPCQHMLTQHDPLSADDTAALLGVEVGEGAAVADVVRFLASASSSNVSRRADSASASMGSTAVGVIAPNGGHHRQRKQAADETQIGRNGGGDAYKSAANSSSLKGSANTAAPVAVHGKADPEGGDAKEERVSVAYAAGSSMEGDSQGAEPGQASKDQGERKRSALEKLKGRLRNRQQDAVSRSREKLVGGAEPEAMPIAAPSSAADDGAQPQPWPSQPLRSPLKSLSRPVTPRGESPSRIPRPSSASSQPGSPRIRAMIPSRLPRPPTPGTPKLESPRCPVAVHVARFPTPRSPGRVPNISPEPSRPAPLPATTAAAVSAPARPFPHPPSGLSRPGSARPDFHLADDGAVTFPGVSRRTSAAELDALTSDGSLQPSSNGPASSGCTSSGSAHTLSQERSGRSGRRSRAASSSTGSSCTAESKAGPTVSAAPASPRSVSSKAAQRVRHMGPSEAGGSNAATVHRRAAASCASDGSAVLPSRPSTSPPQASRSTSSSAVNGDLRSSGKQTAKNGSGYSNIKPRTNSHLDLNYIPVTKPSRRQDVPTVQSAAAKPAWGTGGTSATSGAGRSERSTSTKAEQLRDGRSSARGRETTMQPAEKLPYDALLGHVTNLLTEVRTALRQ</sequence>
<feature type="compositionally biased region" description="Polar residues" evidence="1">
    <location>
        <begin position="450"/>
        <end position="462"/>
    </location>
</feature>
<dbReference type="RefSeq" id="XP_005651689.1">
    <property type="nucleotide sequence ID" value="XM_005651632.1"/>
</dbReference>
<feature type="region of interest" description="Disordered" evidence="1">
    <location>
        <begin position="34"/>
        <end position="73"/>
    </location>
</feature>
<feature type="compositionally biased region" description="Low complexity" evidence="1">
    <location>
        <begin position="761"/>
        <end position="795"/>
    </location>
</feature>
<dbReference type="EMBL" id="AGSI01000001">
    <property type="protein sequence ID" value="EIE27145.1"/>
    <property type="molecule type" value="Genomic_DNA"/>
</dbReference>
<evidence type="ECO:0000313" key="3">
    <source>
        <dbReference type="Proteomes" id="UP000007264"/>
    </source>
</evidence>
<feature type="compositionally biased region" description="Polar residues" evidence="1">
    <location>
        <begin position="857"/>
        <end position="879"/>
    </location>
</feature>
<feature type="region of interest" description="Disordered" evidence="1">
    <location>
        <begin position="298"/>
        <end position="360"/>
    </location>
</feature>
<dbReference type="OrthoDB" id="10579495at2759"/>
<reference evidence="2 3" key="1">
    <citation type="journal article" date="2012" name="Genome Biol.">
        <title>The genome of the polar eukaryotic microalga coccomyxa subellipsoidea reveals traits of cold adaptation.</title>
        <authorList>
            <person name="Blanc G."/>
            <person name="Agarkova I."/>
            <person name="Grimwood J."/>
            <person name="Kuo A."/>
            <person name="Brueggeman A."/>
            <person name="Dunigan D."/>
            <person name="Gurnon J."/>
            <person name="Ladunga I."/>
            <person name="Lindquist E."/>
            <person name="Lucas S."/>
            <person name="Pangilinan J."/>
            <person name="Proschold T."/>
            <person name="Salamov A."/>
            <person name="Schmutz J."/>
            <person name="Weeks D."/>
            <person name="Yamada T."/>
            <person name="Claverie J.M."/>
            <person name="Grigoriev I."/>
            <person name="Van Etten J."/>
            <person name="Lomsadze A."/>
            <person name="Borodovsky M."/>
        </authorList>
    </citation>
    <scope>NUCLEOTIDE SEQUENCE [LARGE SCALE GENOMIC DNA]</scope>
    <source>
        <strain evidence="2 3">C-169</strain>
    </source>
</reference>
<protein>
    <submittedName>
        <fullName evidence="2">Uncharacterized protein</fullName>
    </submittedName>
</protein>
<feature type="compositionally biased region" description="Polar residues" evidence="1">
    <location>
        <begin position="330"/>
        <end position="351"/>
    </location>
</feature>
<comment type="caution">
    <text evidence="2">The sequence shown here is derived from an EMBL/GenBank/DDBJ whole genome shotgun (WGS) entry which is preliminary data.</text>
</comment>
<dbReference type="AlphaFoldDB" id="I0Z926"/>
<proteinExistence type="predicted"/>
<accession>I0Z926</accession>
<gene>
    <name evidence="2" type="ORF">COCSUDRAFT_55169</name>
</gene>
<keyword evidence="3" id="KW-1185">Reference proteome</keyword>
<name>I0Z926_COCSC</name>
<feature type="compositionally biased region" description="Low complexity" evidence="1">
    <location>
        <begin position="831"/>
        <end position="849"/>
    </location>
</feature>
<feature type="compositionally biased region" description="Basic and acidic residues" evidence="1">
    <location>
        <begin position="920"/>
        <end position="943"/>
    </location>
</feature>
<feature type="compositionally biased region" description="Polar residues" evidence="1">
    <location>
        <begin position="722"/>
        <end position="749"/>
    </location>
</feature>
<evidence type="ECO:0000256" key="1">
    <source>
        <dbReference type="SAM" id="MobiDB-lite"/>
    </source>
</evidence>
<feature type="compositionally biased region" description="Low complexity" evidence="1">
    <location>
        <begin position="585"/>
        <end position="603"/>
    </location>
</feature>
<dbReference type="Proteomes" id="UP000007264">
    <property type="component" value="Unassembled WGS sequence"/>
</dbReference>
<feature type="compositionally biased region" description="Basic and acidic residues" evidence="1">
    <location>
        <begin position="470"/>
        <end position="484"/>
    </location>
</feature>
<feature type="compositionally biased region" description="Basic and acidic residues" evidence="1">
    <location>
        <begin position="509"/>
        <end position="522"/>
    </location>
</feature>
<feature type="compositionally biased region" description="Low complexity" evidence="1">
    <location>
        <begin position="664"/>
        <end position="675"/>
    </location>
</feature>